<dbReference type="PANTHER" id="PTHR11552:SF115">
    <property type="entry name" value="DEHYDROGENASE XPTC-RELATED"/>
    <property type="match status" value="1"/>
</dbReference>
<proteinExistence type="inferred from homology"/>
<feature type="active site" description="Proton donor" evidence="2">
    <location>
        <position position="553"/>
    </location>
</feature>
<evidence type="ECO:0000256" key="4">
    <source>
        <dbReference type="RuleBase" id="RU003968"/>
    </source>
</evidence>
<feature type="signal peptide" evidence="5">
    <location>
        <begin position="1"/>
        <end position="25"/>
    </location>
</feature>
<comment type="similarity">
    <text evidence="1 4">Belongs to the GMC oxidoreductase family.</text>
</comment>
<dbReference type="Pfam" id="PF05199">
    <property type="entry name" value="GMC_oxred_C"/>
    <property type="match status" value="1"/>
</dbReference>
<feature type="chain" id="PRO_5042587078" evidence="5">
    <location>
        <begin position="26"/>
        <end position="622"/>
    </location>
</feature>
<dbReference type="InterPro" id="IPR000172">
    <property type="entry name" value="GMC_OxRdtase_N"/>
</dbReference>
<reference evidence="8" key="1">
    <citation type="submission" date="2023-06" db="EMBL/GenBank/DDBJ databases">
        <title>Genome-scale phylogeny and comparative genomics of the fungal order Sordariales.</title>
        <authorList>
            <consortium name="Lawrence Berkeley National Laboratory"/>
            <person name="Hensen N."/>
            <person name="Bonometti L."/>
            <person name="Westerberg I."/>
            <person name="Brannstrom I.O."/>
            <person name="Guillou S."/>
            <person name="Cros-Aarteil S."/>
            <person name="Calhoun S."/>
            <person name="Haridas S."/>
            <person name="Kuo A."/>
            <person name="Mondo S."/>
            <person name="Pangilinan J."/>
            <person name="Riley R."/>
            <person name="Labutti K."/>
            <person name="Andreopoulos B."/>
            <person name="Lipzen A."/>
            <person name="Chen C."/>
            <person name="Yanf M."/>
            <person name="Daum C."/>
            <person name="Ng V."/>
            <person name="Clum A."/>
            <person name="Steindorff A."/>
            <person name="Ohm R."/>
            <person name="Martin F."/>
            <person name="Silar P."/>
            <person name="Natvig D."/>
            <person name="Lalanne C."/>
            <person name="Gautier V."/>
            <person name="Ament-Velasquez S.L."/>
            <person name="Kruys A."/>
            <person name="Hutchinson M.I."/>
            <person name="Powell A.J."/>
            <person name="Barry K."/>
            <person name="Miller A.N."/>
            <person name="Grigoriev I.V."/>
            <person name="Debuchy R."/>
            <person name="Gladieux P."/>
            <person name="Thoren M.H."/>
            <person name="Johannesson H."/>
        </authorList>
    </citation>
    <scope>NUCLEOTIDE SEQUENCE</scope>
    <source>
        <strain evidence="8">8032-3</strain>
    </source>
</reference>
<evidence type="ECO:0000256" key="1">
    <source>
        <dbReference type="ARBA" id="ARBA00010790"/>
    </source>
</evidence>
<feature type="active site" description="Proton acceptor" evidence="2">
    <location>
        <position position="596"/>
    </location>
</feature>
<evidence type="ECO:0000256" key="5">
    <source>
        <dbReference type="SAM" id="SignalP"/>
    </source>
</evidence>
<gene>
    <name evidence="8" type="ORF">QBC33DRAFT_446611</name>
</gene>
<dbReference type="PANTHER" id="PTHR11552">
    <property type="entry name" value="GLUCOSE-METHANOL-CHOLINE GMC OXIDOREDUCTASE"/>
    <property type="match status" value="1"/>
</dbReference>
<organism evidence="8 9">
    <name type="scientific">Phialemonium atrogriseum</name>
    <dbReference type="NCBI Taxonomy" id="1093897"/>
    <lineage>
        <taxon>Eukaryota</taxon>
        <taxon>Fungi</taxon>
        <taxon>Dikarya</taxon>
        <taxon>Ascomycota</taxon>
        <taxon>Pezizomycotina</taxon>
        <taxon>Sordariomycetes</taxon>
        <taxon>Sordariomycetidae</taxon>
        <taxon>Cephalothecales</taxon>
        <taxon>Cephalothecaceae</taxon>
        <taxon>Phialemonium</taxon>
    </lineage>
</organism>
<dbReference type="GO" id="GO:0044550">
    <property type="term" value="P:secondary metabolite biosynthetic process"/>
    <property type="evidence" value="ECO:0007669"/>
    <property type="project" value="TreeGrafter"/>
</dbReference>
<feature type="domain" description="Glucose-methanol-choline oxidoreductase N-terminal" evidence="6">
    <location>
        <begin position="117"/>
        <end position="140"/>
    </location>
</feature>
<dbReference type="PROSITE" id="PS00623">
    <property type="entry name" value="GMC_OXRED_1"/>
    <property type="match status" value="1"/>
</dbReference>
<dbReference type="InterPro" id="IPR007867">
    <property type="entry name" value="GMC_OxRtase_C"/>
</dbReference>
<evidence type="ECO:0000259" key="7">
    <source>
        <dbReference type="PROSITE" id="PS00624"/>
    </source>
</evidence>
<keyword evidence="5" id="KW-0732">Signal</keyword>
<dbReference type="SUPFAM" id="SSF51905">
    <property type="entry name" value="FAD/NAD(P)-binding domain"/>
    <property type="match status" value="1"/>
</dbReference>
<dbReference type="Gene3D" id="3.30.560.10">
    <property type="entry name" value="Glucose Oxidase, domain 3"/>
    <property type="match status" value="1"/>
</dbReference>
<dbReference type="GeneID" id="85307574"/>
<dbReference type="SUPFAM" id="SSF54373">
    <property type="entry name" value="FAD-linked reductases, C-terminal domain"/>
    <property type="match status" value="1"/>
</dbReference>
<dbReference type="GO" id="GO:0050660">
    <property type="term" value="F:flavin adenine dinucleotide binding"/>
    <property type="evidence" value="ECO:0007669"/>
    <property type="project" value="InterPro"/>
</dbReference>
<dbReference type="InterPro" id="IPR036188">
    <property type="entry name" value="FAD/NAD-bd_sf"/>
</dbReference>
<dbReference type="RefSeq" id="XP_060286408.1">
    <property type="nucleotide sequence ID" value="XM_060424387.1"/>
</dbReference>
<dbReference type="GO" id="GO:0016614">
    <property type="term" value="F:oxidoreductase activity, acting on CH-OH group of donors"/>
    <property type="evidence" value="ECO:0007669"/>
    <property type="project" value="InterPro"/>
</dbReference>
<evidence type="ECO:0000256" key="2">
    <source>
        <dbReference type="PIRSR" id="PIRSR000137-1"/>
    </source>
</evidence>
<evidence type="ECO:0000313" key="8">
    <source>
        <dbReference type="EMBL" id="KAK1770195.1"/>
    </source>
</evidence>
<keyword evidence="3 4" id="KW-0274">FAD</keyword>
<dbReference type="Gene3D" id="3.50.50.60">
    <property type="entry name" value="FAD/NAD(P)-binding domain"/>
    <property type="match status" value="1"/>
</dbReference>
<keyword evidence="4" id="KW-0285">Flavoprotein</keyword>
<keyword evidence="9" id="KW-1185">Reference proteome</keyword>
<sequence>MTPPLGTTHGLQFLLLAFVFHLSLAVAAGASRTCTNTRADYIVVGGGTAGTALATRLSKGLKNACILLIEAGPYAPDELKINVPGMKGSTLGTIYDWNFTTVPQVHVKDRVWTAPRGKVLGGSSALNLMTWDRASKVEYDAWEALGNPGWNWNSMIKYMKKAENFTGANTATYGSKGVGFKGPVQTVVNRFIPEYQHDWIPTLERWGVPKNLESLGGDPLGVMWQPSNVSPTHYNRSYSANSYLPISGPNLVVLTNTRVAKVNLQKSGKKYRATGVTLTTGDIINASAEVILSAGTIQSPGLLELSGIGQASVLSAAGIEQKIDLPGVGENLQDHVRIQASYQLKPNYTSIDIFRYNATYAAEQLQLWKEGRFSRYDYTASAYAFLDWSQISPTLSSTMLALARQAAAANPSSVTVQKQLELASNPAIPRLELILSDGYTGTKGYPPPTSPLYGANFATVIAGVMHSYSRGSVHIPASSPTTSPPVLNPNYLSTAHDLRAAIEGFRLARRAATSAPLRAAWTSEYEPGTAAVPPGDAGAEREYVLDSAASIYHPVGTCAMLPRAAGGVVDAALRVYGVGGLRVVDAAIIPLLVSGHIQTAVYGIAEFAAEMIIQGVIGKRCE</sequence>
<dbReference type="InterPro" id="IPR012132">
    <property type="entry name" value="GMC_OxRdtase"/>
</dbReference>
<feature type="binding site" evidence="3">
    <location>
        <position position="259"/>
    </location>
    <ligand>
        <name>FAD</name>
        <dbReference type="ChEBI" id="CHEBI:57692"/>
    </ligand>
</feature>
<dbReference type="PIRSF" id="PIRSF000137">
    <property type="entry name" value="Alcohol_oxidase"/>
    <property type="match status" value="1"/>
</dbReference>
<dbReference type="Proteomes" id="UP001244011">
    <property type="component" value="Unassembled WGS sequence"/>
</dbReference>
<evidence type="ECO:0000313" key="9">
    <source>
        <dbReference type="Proteomes" id="UP001244011"/>
    </source>
</evidence>
<comment type="cofactor">
    <cofactor evidence="3">
        <name>FAD</name>
        <dbReference type="ChEBI" id="CHEBI:57692"/>
    </cofactor>
</comment>
<name>A0AAJ0C4U6_9PEZI</name>
<dbReference type="PROSITE" id="PS00624">
    <property type="entry name" value="GMC_OXRED_2"/>
    <property type="match status" value="1"/>
</dbReference>
<protein>
    <submittedName>
        <fullName evidence="8">GMC oxidoreductase</fullName>
    </submittedName>
</protein>
<dbReference type="EMBL" id="MU839001">
    <property type="protein sequence ID" value="KAK1770195.1"/>
    <property type="molecule type" value="Genomic_DNA"/>
</dbReference>
<dbReference type="AlphaFoldDB" id="A0AAJ0C4U6"/>
<evidence type="ECO:0000259" key="6">
    <source>
        <dbReference type="PROSITE" id="PS00623"/>
    </source>
</evidence>
<evidence type="ECO:0000256" key="3">
    <source>
        <dbReference type="PIRSR" id="PIRSR000137-2"/>
    </source>
</evidence>
<dbReference type="Pfam" id="PF00732">
    <property type="entry name" value="GMC_oxred_N"/>
    <property type="match status" value="1"/>
</dbReference>
<feature type="binding site" evidence="3">
    <location>
        <position position="119"/>
    </location>
    <ligand>
        <name>FAD</name>
        <dbReference type="ChEBI" id="CHEBI:57692"/>
    </ligand>
</feature>
<feature type="domain" description="Glucose-methanol-choline oxidoreductase N-terminal" evidence="7">
    <location>
        <begin position="295"/>
        <end position="309"/>
    </location>
</feature>
<comment type="caution">
    <text evidence="8">The sequence shown here is derived from an EMBL/GenBank/DDBJ whole genome shotgun (WGS) entry which is preliminary data.</text>
</comment>
<accession>A0AAJ0C4U6</accession>